<organism evidence="2 3">
    <name type="scientific">Arthrobacter phage Prairie</name>
    <dbReference type="NCBI Taxonomy" id="2816463"/>
    <lineage>
        <taxon>Viruses</taxon>
        <taxon>Duplodnaviria</taxon>
        <taxon>Heunggongvirae</taxon>
        <taxon>Uroviricota</taxon>
        <taxon>Caudoviricetes</taxon>
        <taxon>Berryhillviridae</taxon>
        <taxon>Lilmacvirus</taxon>
        <taxon>Lilmacvirus prairie</taxon>
    </lineage>
</organism>
<protein>
    <submittedName>
        <fullName evidence="2">Tail tube protein</fullName>
    </submittedName>
</protein>
<evidence type="ECO:0000256" key="1">
    <source>
        <dbReference type="SAM" id="MobiDB-lite"/>
    </source>
</evidence>
<dbReference type="EMBL" id="MW601223">
    <property type="protein sequence ID" value="QTF82112.1"/>
    <property type="molecule type" value="Genomic_DNA"/>
</dbReference>
<name>A0A8A5LRL8_9CAUD</name>
<proteinExistence type="predicted"/>
<feature type="region of interest" description="Disordered" evidence="1">
    <location>
        <begin position="28"/>
        <end position="50"/>
    </location>
</feature>
<keyword evidence="3" id="KW-1185">Reference proteome</keyword>
<accession>A0A8A5LRL8</accession>
<dbReference type="Proteomes" id="UP000664925">
    <property type="component" value="Segment"/>
</dbReference>
<sequence length="134" mass="14264">MKATKQNFITKVEGVPGNWRTWSGGASSADTSLDYDGGNPTPEILSGPPSFDDIEVTRTFDPIADAAWVRTLRKQVGRSRHTLTKFATDINFVAIGTPDTYPNCVLKGIAEPETDAASGDASEITLTFATTGPA</sequence>
<evidence type="ECO:0000313" key="3">
    <source>
        <dbReference type="Proteomes" id="UP000664925"/>
    </source>
</evidence>
<reference evidence="2" key="1">
    <citation type="submission" date="2021-02" db="EMBL/GenBank/DDBJ databases">
        <authorList>
            <person name="Johnson B.J."/>
            <person name="Isenhart S.H."/>
            <person name="Brown D.K."/>
            <person name="Kleven A.S."/>
            <person name="Bohn B.R."/>
            <person name="Martinez L.A."/>
            <person name="Garcia C.A."/>
            <person name="Zack K.M."/>
            <person name="Garlena R.A."/>
            <person name="Russell D.A."/>
            <person name="Jacobs-Sera D."/>
            <person name="Hatfull G.F."/>
        </authorList>
    </citation>
    <scope>NUCLEOTIDE SEQUENCE</scope>
</reference>
<gene>
    <name evidence="2" type="primary">15</name>
    <name evidence="2" type="ORF">SEA_PRAIRIE_15</name>
</gene>
<evidence type="ECO:0000313" key="2">
    <source>
        <dbReference type="EMBL" id="QTF82112.1"/>
    </source>
</evidence>